<dbReference type="InterPro" id="IPR036772">
    <property type="entry name" value="SRCR-like_dom_sf"/>
</dbReference>
<proteinExistence type="predicted"/>
<comment type="caution">
    <text evidence="13">Lacks conserved residue(s) required for the propagation of feature annotation.</text>
</comment>
<keyword evidence="4" id="KW-0677">Repeat</keyword>
<dbReference type="PROSITE" id="PS50287">
    <property type="entry name" value="SRCR_2"/>
    <property type="match status" value="3"/>
</dbReference>
<evidence type="ECO:0000256" key="3">
    <source>
        <dbReference type="ARBA" id="ARBA00022729"/>
    </source>
</evidence>
<dbReference type="PANTHER" id="PTHR47653">
    <property type="entry name" value="PROTEIN BARK BEETLE"/>
    <property type="match status" value="1"/>
</dbReference>
<gene>
    <name evidence="15" type="primary">LOC101884942</name>
</gene>
<protein>
    <recommendedName>
        <fullName evidence="12">Soluble scavenger receptor cysteine-rich domain-containing protein SSC5D</fullName>
    </recommendedName>
</protein>
<evidence type="ECO:0000256" key="11">
    <source>
        <dbReference type="ARBA" id="ARBA00064153"/>
    </source>
</evidence>
<evidence type="ECO:0000313" key="14">
    <source>
        <dbReference type="Proteomes" id="UP000000437"/>
    </source>
</evidence>
<organism evidence="14 15">
    <name type="scientific">Danio rerio</name>
    <name type="common">Zebrafish</name>
    <name type="synonym">Brachydanio rerio</name>
    <dbReference type="NCBI Taxonomy" id="7955"/>
    <lineage>
        <taxon>Eukaryota</taxon>
        <taxon>Metazoa</taxon>
        <taxon>Chordata</taxon>
        <taxon>Craniata</taxon>
        <taxon>Vertebrata</taxon>
        <taxon>Euteleostomi</taxon>
        <taxon>Actinopterygii</taxon>
        <taxon>Neopterygii</taxon>
        <taxon>Teleostei</taxon>
        <taxon>Ostariophysi</taxon>
        <taxon>Cypriniformes</taxon>
        <taxon>Danionidae</taxon>
        <taxon>Danioninae</taxon>
        <taxon>Danio</taxon>
    </lineage>
</organism>
<dbReference type="PRINTS" id="PR00258">
    <property type="entry name" value="SPERACTRCPTR"/>
</dbReference>
<evidence type="ECO:0000256" key="9">
    <source>
        <dbReference type="ARBA" id="ARBA00023180"/>
    </source>
</evidence>
<dbReference type="PROSITE" id="PS00420">
    <property type="entry name" value="SRCR_1"/>
    <property type="match status" value="2"/>
</dbReference>
<keyword evidence="5" id="KW-1133">Transmembrane helix</keyword>
<comment type="subunit">
    <text evidence="11">Interacts with LGALS1 and laminin.</text>
</comment>
<keyword evidence="2" id="KW-0812">Transmembrane</keyword>
<comment type="subcellular location">
    <subcellularLocation>
        <location evidence="1">Membrane</location>
        <topology evidence="1">Single-pass membrane protein</topology>
    </subcellularLocation>
</comment>
<dbReference type="FunFam" id="3.10.250.10:FF:000007">
    <property type="entry name" value="Soluble scavenger receptor cysteine-rich domain-containing protein SSC5D"/>
    <property type="match status" value="2"/>
</dbReference>
<evidence type="ECO:0000256" key="4">
    <source>
        <dbReference type="ARBA" id="ARBA00022737"/>
    </source>
</evidence>
<dbReference type="Pfam" id="PF00530">
    <property type="entry name" value="SRCR"/>
    <property type="match status" value="3"/>
</dbReference>
<evidence type="ECO:0000256" key="5">
    <source>
        <dbReference type="ARBA" id="ARBA00022989"/>
    </source>
</evidence>
<keyword evidence="14" id="KW-1185">Reference proteome</keyword>
<dbReference type="InterPro" id="IPR053243">
    <property type="entry name" value="SJ_maturation_regulator"/>
</dbReference>
<evidence type="ECO:0000256" key="6">
    <source>
        <dbReference type="ARBA" id="ARBA00023136"/>
    </source>
</evidence>
<sequence length="389" mass="41460">MLKSFLLILILGNGLPVEASLRLMNGGNSCSGRVEVFYNGAWGTVCDDSWDLSDAAVVCREIGCGNATEAKSNAYFGSGTGSIWMDDVLCIGSESSLVDCKRSAWGIHNCVHGEDAGVICEGPIRLANGRDSCSGRVEWIHNKTWGTVSDDGWDLSDAAVVCRELNCGNVIEAKSAAYFGQGTGPVWLGAVQCNGTEDSLMNCTSTKWGIQSGDHSRDAGVICNNVKLVSGSSACEGRFQILHNDIWGSVCSSGWDEKDASVLCQQLGCDDTGQPKTFASPSVVNIWMNNVACTGDELSLQTCPFAGWGSSCLTGLSAGVLCQKTTKQVVVSFVLTINNGLDVNDPQIKQKYLDKIRNVVEGKGVNSVNWRTQPDGKVFHEQKTSTGPL</sequence>
<dbReference type="SUPFAM" id="SSF56487">
    <property type="entry name" value="SRCR-like"/>
    <property type="match status" value="3"/>
</dbReference>
<dbReference type="Gene3D" id="3.10.250.10">
    <property type="entry name" value="SRCR-like domain"/>
    <property type="match status" value="3"/>
</dbReference>
<evidence type="ECO:0000256" key="12">
    <source>
        <dbReference type="ARBA" id="ARBA00069168"/>
    </source>
</evidence>
<evidence type="ECO:0000313" key="15">
    <source>
        <dbReference type="RefSeq" id="XP_021331096.3"/>
    </source>
</evidence>
<keyword evidence="3" id="KW-0732">Signal</keyword>
<keyword evidence="8 15" id="KW-0675">Receptor</keyword>
<dbReference type="Proteomes" id="UP000000437">
    <property type="component" value="Chromosome 4"/>
</dbReference>
<dbReference type="RefSeq" id="XP_021331096.3">
    <property type="nucleotide sequence ID" value="XM_021475421.3"/>
</dbReference>
<keyword evidence="9" id="KW-0325">Glycoprotein</keyword>
<evidence type="ECO:0000256" key="2">
    <source>
        <dbReference type="ARBA" id="ARBA00022692"/>
    </source>
</evidence>
<dbReference type="SMART" id="SM00202">
    <property type="entry name" value="SR"/>
    <property type="match status" value="3"/>
</dbReference>
<evidence type="ECO:0000256" key="10">
    <source>
        <dbReference type="ARBA" id="ARBA00058074"/>
    </source>
</evidence>
<reference evidence="15" key="1">
    <citation type="submission" date="2025-08" db="UniProtKB">
        <authorList>
            <consortium name="RefSeq"/>
        </authorList>
    </citation>
    <scope>IDENTIFICATION</scope>
    <source>
        <strain evidence="15">Tuebingen</strain>
        <tissue evidence="15">Fibroblasts and whole tissue</tissue>
    </source>
</reference>
<comment type="function">
    <text evidence="10">Binds to extracellular matrix proteins. Binds to pathogen-associated molecular patterns (PAMPs) present on the cell walls of Gram-positive and Gram-negative bacteria and fungi, behaving as a pattern recognition receptor (PRR). Induces bacterial and fungal aggregation and subsequent inhibition of PAMP-induced cytokine release. Does not possess intrinsic bactericidal activity. May play a role in the innate defense and homeostasis of certain epithelial surfaces.</text>
</comment>
<dbReference type="KEGG" id="dre:101884942"/>
<dbReference type="FunFam" id="3.10.250.10:FF:000016">
    <property type="entry name" value="Scavenger receptor cysteine-rich protein type 12"/>
    <property type="match status" value="1"/>
</dbReference>
<accession>A0A8M9Q6P7</accession>
<keyword evidence="6" id="KW-0472">Membrane</keyword>
<dbReference type="AlphaFoldDB" id="A0A8M9Q6P7"/>
<evidence type="ECO:0000256" key="7">
    <source>
        <dbReference type="ARBA" id="ARBA00023157"/>
    </source>
</evidence>
<dbReference type="GO" id="GO:0016020">
    <property type="term" value="C:membrane"/>
    <property type="evidence" value="ECO:0007669"/>
    <property type="project" value="UniProtKB-SubCell"/>
</dbReference>
<evidence type="ECO:0000256" key="8">
    <source>
        <dbReference type="ARBA" id="ARBA00023170"/>
    </source>
</evidence>
<dbReference type="OrthoDB" id="8400822at2759"/>
<dbReference type="PANTHER" id="PTHR47653:SF1">
    <property type="entry name" value="DELETED IN MALIGNANT BRAIN TUMORS 1 PROTEIN"/>
    <property type="match status" value="1"/>
</dbReference>
<name>A0A8M9Q6P7_DANRE</name>
<evidence type="ECO:0000256" key="13">
    <source>
        <dbReference type="PROSITE-ProRule" id="PRU00196"/>
    </source>
</evidence>
<keyword evidence="7 13" id="KW-1015">Disulfide bond</keyword>
<evidence type="ECO:0000256" key="1">
    <source>
        <dbReference type="ARBA" id="ARBA00004167"/>
    </source>
</evidence>
<dbReference type="InterPro" id="IPR001190">
    <property type="entry name" value="SRCR"/>
</dbReference>